<dbReference type="InterPro" id="IPR036397">
    <property type="entry name" value="RNaseH_sf"/>
</dbReference>
<dbReference type="InterPro" id="IPR002156">
    <property type="entry name" value="RNaseH_domain"/>
</dbReference>
<dbReference type="CDD" id="cd09276">
    <property type="entry name" value="Rnase_HI_RT_non_LTR"/>
    <property type="match status" value="1"/>
</dbReference>
<dbReference type="AlphaFoldDB" id="A0A6V7IJM3"/>
<protein>
    <recommendedName>
        <fullName evidence="1">RNase H type-1 domain-containing protein</fullName>
    </recommendedName>
</protein>
<sequence length="439" mass="50818">MSHKLEKIQYDAIRAAMGYRRSTPTNILLGESKLITIRDRARFLAENFIIKVMSNSYLSIYKTILDYLSSEHRMAIRQDKLLLQSIRSLHELIEEKLEQKETFNLYAHEFKDLMTKIPVNINIGKMIQTSRCTQLLTDELEKLWDSSYCLFTDGSKTQNGKSVGSGVICPQLKISEAKSICPLASVYSAVCLALDDAMSFALQYTDKDIHIFSDSLSVLQALENVNLSVTINNYICEIKRKYNFSSQAFPNRIIRFYWIPSHMGIQYNEEVDAIAKSATENQVLNIKKIPFTDLRERSKKQAIESTTESIVEEGNYKGREYFQLFYENGRKPWFKRFKKMARNTIVWVNRARSNHVNTASSLHRINIVNDPNCPCGLAVQDLDHILWHCPKYRDHRIEMMQTVEKHVPLPTDINSILQTLKLPIIKAIDKFLKKCDLKI</sequence>
<dbReference type="EMBL" id="CADCXW020000003">
    <property type="protein sequence ID" value="CAD1539318.1"/>
    <property type="molecule type" value="Genomic_DNA"/>
</dbReference>
<dbReference type="Gene3D" id="3.30.420.10">
    <property type="entry name" value="Ribonuclease H-like superfamily/Ribonuclease H"/>
    <property type="match status" value="1"/>
</dbReference>
<name>A0A6V7IJM3_9HYME</name>
<dbReference type="PROSITE" id="PS50879">
    <property type="entry name" value="RNASE_H_1"/>
    <property type="match status" value="1"/>
</dbReference>
<dbReference type="Pfam" id="PF00075">
    <property type="entry name" value="RNase_H"/>
    <property type="match status" value="1"/>
</dbReference>
<reference evidence="2" key="1">
    <citation type="submission" date="2020-07" db="EMBL/GenBank/DDBJ databases">
        <authorList>
            <person name="Ferguson B K."/>
        </authorList>
    </citation>
    <scope>NUCLEOTIDE SEQUENCE</scope>
    <source>
        <strain evidence="2">L06</strain>
    </source>
</reference>
<proteinExistence type="predicted"/>
<dbReference type="InterPro" id="IPR012337">
    <property type="entry name" value="RNaseH-like_sf"/>
</dbReference>
<evidence type="ECO:0000313" key="2">
    <source>
        <dbReference type="EMBL" id="CAD1539318.1"/>
    </source>
</evidence>
<dbReference type="SUPFAM" id="SSF53098">
    <property type="entry name" value="Ribonuclease H-like"/>
    <property type="match status" value="1"/>
</dbReference>
<feature type="domain" description="RNase H type-1" evidence="1">
    <location>
        <begin position="144"/>
        <end position="280"/>
    </location>
</feature>
<accession>A0A6V7IJM3</accession>
<organism evidence="2">
    <name type="scientific">Bracon brevicornis</name>
    <dbReference type="NCBI Taxonomy" id="1563983"/>
    <lineage>
        <taxon>Eukaryota</taxon>
        <taxon>Metazoa</taxon>
        <taxon>Ecdysozoa</taxon>
        <taxon>Arthropoda</taxon>
        <taxon>Hexapoda</taxon>
        <taxon>Insecta</taxon>
        <taxon>Pterygota</taxon>
        <taxon>Neoptera</taxon>
        <taxon>Endopterygota</taxon>
        <taxon>Hymenoptera</taxon>
        <taxon>Apocrita</taxon>
        <taxon>Ichneumonoidea</taxon>
        <taxon>Braconidae</taxon>
        <taxon>Braconinae</taxon>
        <taxon>Bracon</taxon>
    </lineage>
</organism>
<gene>
    <name evidence="2" type="ORF">BBRV_LOCUS25847</name>
</gene>
<dbReference type="GO" id="GO:0004523">
    <property type="term" value="F:RNA-DNA hybrid ribonuclease activity"/>
    <property type="evidence" value="ECO:0007669"/>
    <property type="project" value="InterPro"/>
</dbReference>
<dbReference type="GO" id="GO:0003676">
    <property type="term" value="F:nucleic acid binding"/>
    <property type="evidence" value="ECO:0007669"/>
    <property type="project" value="InterPro"/>
</dbReference>
<evidence type="ECO:0000259" key="1">
    <source>
        <dbReference type="PROSITE" id="PS50879"/>
    </source>
</evidence>